<dbReference type="SUPFAM" id="SSF50249">
    <property type="entry name" value="Nucleic acid-binding proteins"/>
    <property type="match status" value="1"/>
</dbReference>
<dbReference type="AlphaFoldDB" id="A0A7J0ENF9"/>
<proteinExistence type="predicted"/>
<sequence>MRSRGKVRWFDDHKGYGFISPDEGGDDLFVHHSAIKSDGFRSLQEGQVVEFLIALENDRTKAVDVTGPDGSAVDKIQADSPGGGGGRGFRGGGGGGGYGFNGGGGAGGGGCYNCGESGHMARDCRRGSGGAGAGAGVEEPMVVVITVAIMGTWQGIAIVTAVVAVEEAAVVVGSAITVVDEGTGRGSAPVDAVVAAVVLGGLGVAVVEAEEATATTVGRKGTLRENAPTPTPNLDL</sequence>
<keyword evidence="1" id="KW-0862">Zinc</keyword>
<dbReference type="CDD" id="cd04458">
    <property type="entry name" value="CSP_CDS"/>
    <property type="match status" value="1"/>
</dbReference>
<dbReference type="InterPro" id="IPR001878">
    <property type="entry name" value="Znf_CCHC"/>
</dbReference>
<dbReference type="PRINTS" id="PR00050">
    <property type="entry name" value="COLDSHOCK"/>
</dbReference>
<dbReference type="InterPro" id="IPR012340">
    <property type="entry name" value="NA-bd_OB-fold"/>
</dbReference>
<dbReference type="GO" id="GO:0008270">
    <property type="term" value="F:zinc ion binding"/>
    <property type="evidence" value="ECO:0007669"/>
    <property type="project" value="UniProtKB-KW"/>
</dbReference>
<dbReference type="Proteomes" id="UP000585474">
    <property type="component" value="Unassembled WGS sequence"/>
</dbReference>
<gene>
    <name evidence="5" type="ORF">Acr_05g0016600</name>
</gene>
<feature type="domain" description="CCHC-type" evidence="3">
    <location>
        <begin position="111"/>
        <end position="126"/>
    </location>
</feature>
<evidence type="ECO:0000313" key="5">
    <source>
        <dbReference type="EMBL" id="GFY88021.1"/>
    </source>
</evidence>
<feature type="region of interest" description="Disordered" evidence="2">
    <location>
        <begin position="65"/>
        <end position="89"/>
    </location>
</feature>
<dbReference type="SUPFAM" id="SSF57756">
    <property type="entry name" value="Retrovirus zinc finger-like domains"/>
    <property type="match status" value="1"/>
</dbReference>
<dbReference type="GO" id="GO:0003676">
    <property type="term" value="F:nucleic acid binding"/>
    <property type="evidence" value="ECO:0007669"/>
    <property type="project" value="InterPro"/>
</dbReference>
<evidence type="ECO:0000259" key="3">
    <source>
        <dbReference type="PROSITE" id="PS50158"/>
    </source>
</evidence>
<keyword evidence="6" id="KW-1185">Reference proteome</keyword>
<dbReference type="InterPro" id="IPR019844">
    <property type="entry name" value="CSD_CS"/>
</dbReference>
<dbReference type="Pfam" id="PF00313">
    <property type="entry name" value="CSD"/>
    <property type="match status" value="1"/>
</dbReference>
<accession>A0A7J0ENF9</accession>
<dbReference type="PANTHER" id="PTHR46565">
    <property type="entry name" value="COLD SHOCK DOMAIN PROTEIN 2"/>
    <property type="match status" value="1"/>
</dbReference>
<dbReference type="EMBL" id="BJWL01000005">
    <property type="protein sequence ID" value="GFY88021.1"/>
    <property type="molecule type" value="Genomic_DNA"/>
</dbReference>
<evidence type="ECO:0000256" key="2">
    <source>
        <dbReference type="SAM" id="MobiDB-lite"/>
    </source>
</evidence>
<feature type="region of interest" description="Disordered" evidence="2">
    <location>
        <begin position="217"/>
        <end position="236"/>
    </location>
</feature>
<feature type="domain" description="CSD" evidence="4">
    <location>
        <begin position="2"/>
        <end position="67"/>
    </location>
</feature>
<evidence type="ECO:0000313" key="6">
    <source>
        <dbReference type="Proteomes" id="UP000585474"/>
    </source>
</evidence>
<dbReference type="PANTHER" id="PTHR46565:SF20">
    <property type="entry name" value="COLD SHOCK DOMAIN-CONTAINING PROTEIN 4"/>
    <property type="match status" value="1"/>
</dbReference>
<dbReference type="PROSITE" id="PS50158">
    <property type="entry name" value="ZF_CCHC"/>
    <property type="match status" value="1"/>
</dbReference>
<dbReference type="Gene3D" id="2.40.50.140">
    <property type="entry name" value="Nucleic acid-binding proteins"/>
    <property type="match status" value="1"/>
</dbReference>
<evidence type="ECO:0000259" key="4">
    <source>
        <dbReference type="PROSITE" id="PS51857"/>
    </source>
</evidence>
<evidence type="ECO:0000256" key="1">
    <source>
        <dbReference type="PROSITE-ProRule" id="PRU00047"/>
    </source>
</evidence>
<reference evidence="5 6" key="1">
    <citation type="submission" date="2019-07" db="EMBL/GenBank/DDBJ databases">
        <title>De Novo Assembly of kiwifruit Actinidia rufa.</title>
        <authorList>
            <person name="Sugita-Konishi S."/>
            <person name="Sato K."/>
            <person name="Mori E."/>
            <person name="Abe Y."/>
            <person name="Kisaki G."/>
            <person name="Hamano K."/>
            <person name="Suezawa K."/>
            <person name="Otani M."/>
            <person name="Fukuda T."/>
            <person name="Manabe T."/>
            <person name="Gomi K."/>
            <person name="Tabuchi M."/>
            <person name="Akimitsu K."/>
            <person name="Kataoka I."/>
        </authorList>
    </citation>
    <scope>NUCLEOTIDE SEQUENCE [LARGE SCALE GENOMIC DNA]</scope>
    <source>
        <strain evidence="6">cv. Fuchu</strain>
    </source>
</reference>
<keyword evidence="1" id="KW-0479">Metal-binding</keyword>
<comment type="caution">
    <text evidence="5">The sequence shown here is derived from an EMBL/GenBank/DDBJ whole genome shotgun (WGS) entry which is preliminary data.</text>
</comment>
<dbReference type="SMART" id="SM00357">
    <property type="entry name" value="CSP"/>
    <property type="match status" value="1"/>
</dbReference>
<dbReference type="Pfam" id="PF00098">
    <property type="entry name" value="zf-CCHC"/>
    <property type="match status" value="1"/>
</dbReference>
<protein>
    <submittedName>
        <fullName evidence="5">Glycine rich protein 2</fullName>
    </submittedName>
</protein>
<organism evidence="5 6">
    <name type="scientific">Actinidia rufa</name>
    <dbReference type="NCBI Taxonomy" id="165716"/>
    <lineage>
        <taxon>Eukaryota</taxon>
        <taxon>Viridiplantae</taxon>
        <taxon>Streptophyta</taxon>
        <taxon>Embryophyta</taxon>
        <taxon>Tracheophyta</taxon>
        <taxon>Spermatophyta</taxon>
        <taxon>Magnoliopsida</taxon>
        <taxon>eudicotyledons</taxon>
        <taxon>Gunneridae</taxon>
        <taxon>Pentapetalae</taxon>
        <taxon>asterids</taxon>
        <taxon>Ericales</taxon>
        <taxon>Actinidiaceae</taxon>
        <taxon>Actinidia</taxon>
    </lineage>
</organism>
<dbReference type="PROSITE" id="PS51857">
    <property type="entry name" value="CSD_2"/>
    <property type="match status" value="1"/>
</dbReference>
<dbReference type="InterPro" id="IPR036875">
    <property type="entry name" value="Znf_CCHC_sf"/>
</dbReference>
<dbReference type="Gene3D" id="4.10.60.10">
    <property type="entry name" value="Zinc finger, CCHC-type"/>
    <property type="match status" value="1"/>
</dbReference>
<keyword evidence="1" id="KW-0863">Zinc-finger</keyword>
<name>A0A7J0ENF9_9ERIC</name>
<dbReference type="OrthoDB" id="422005at2759"/>
<dbReference type="PROSITE" id="PS00352">
    <property type="entry name" value="CSD_1"/>
    <property type="match status" value="1"/>
</dbReference>
<dbReference type="InterPro" id="IPR002059">
    <property type="entry name" value="CSP_DNA-bd"/>
</dbReference>
<dbReference type="SMART" id="SM00343">
    <property type="entry name" value="ZnF_C2HC"/>
    <property type="match status" value="1"/>
</dbReference>
<dbReference type="InterPro" id="IPR011129">
    <property type="entry name" value="CSD"/>
</dbReference>